<dbReference type="Proteomes" id="UP001077662">
    <property type="component" value="Unassembled WGS sequence"/>
</dbReference>
<evidence type="ECO:0000256" key="1">
    <source>
        <dbReference type="SAM" id="Phobius"/>
    </source>
</evidence>
<reference evidence="2" key="1">
    <citation type="submission" date="2022-09" db="EMBL/GenBank/DDBJ databases">
        <title>Genome analysis and characterization of larvicidal activity of Brevibacillus strains.</title>
        <authorList>
            <person name="Patrusheva E.V."/>
            <person name="Izotova A.O."/>
            <person name="Toshchakov S.V."/>
            <person name="Sineoky S.P."/>
        </authorList>
    </citation>
    <scope>NUCLEOTIDE SEQUENCE</scope>
    <source>
        <strain evidence="2">VKPM_B-13247</strain>
    </source>
</reference>
<evidence type="ECO:0000313" key="2">
    <source>
        <dbReference type="EMBL" id="MCZ0808626.1"/>
    </source>
</evidence>
<dbReference type="EMBL" id="JAPTNE010000023">
    <property type="protein sequence ID" value="MCZ0808626.1"/>
    <property type="molecule type" value="Genomic_DNA"/>
</dbReference>
<accession>A0AAP3DI61</accession>
<evidence type="ECO:0000313" key="3">
    <source>
        <dbReference type="Proteomes" id="UP001077662"/>
    </source>
</evidence>
<keyword evidence="1" id="KW-0812">Transmembrane</keyword>
<keyword evidence="1" id="KW-1133">Transmembrane helix</keyword>
<protein>
    <submittedName>
        <fullName evidence="2">Uncharacterized protein</fullName>
    </submittedName>
</protein>
<proteinExistence type="predicted"/>
<gene>
    <name evidence="2" type="ORF">O0554_17210</name>
</gene>
<name>A0AAP3DI61_BRELA</name>
<keyword evidence="1" id="KW-0472">Membrane</keyword>
<dbReference type="AlphaFoldDB" id="A0AAP3DI61"/>
<comment type="caution">
    <text evidence="2">The sequence shown here is derived from an EMBL/GenBank/DDBJ whole genome shotgun (WGS) entry which is preliminary data.</text>
</comment>
<sequence>MCEVERLAWKIIWQGVICAVVLTVIIWCASGEPPKKIEIYGPKHVQTKQADSGESGVDDFSDYMYNQWLPQTTTVILF</sequence>
<dbReference type="RefSeq" id="WP_258420600.1">
    <property type="nucleotide sequence ID" value="NZ_JANSGW010000023.1"/>
</dbReference>
<organism evidence="2 3">
    <name type="scientific">Brevibacillus laterosporus</name>
    <name type="common">Bacillus laterosporus</name>
    <dbReference type="NCBI Taxonomy" id="1465"/>
    <lineage>
        <taxon>Bacteria</taxon>
        <taxon>Bacillati</taxon>
        <taxon>Bacillota</taxon>
        <taxon>Bacilli</taxon>
        <taxon>Bacillales</taxon>
        <taxon>Paenibacillaceae</taxon>
        <taxon>Brevibacillus</taxon>
    </lineage>
</organism>
<feature type="transmembrane region" description="Helical" evidence="1">
    <location>
        <begin position="12"/>
        <end position="30"/>
    </location>
</feature>